<name>A0A2W7QZ52_9BACT</name>
<evidence type="ECO:0008006" key="3">
    <source>
        <dbReference type="Google" id="ProtNLM"/>
    </source>
</evidence>
<dbReference type="Proteomes" id="UP000248882">
    <property type="component" value="Unassembled WGS sequence"/>
</dbReference>
<dbReference type="AlphaFoldDB" id="A0A2W7QZ52"/>
<gene>
    <name evidence="1" type="ORF">LV85_04047</name>
</gene>
<dbReference type="OrthoDB" id="816253at2"/>
<accession>A0A2W7QZ52</accession>
<dbReference type="PROSITE" id="PS51257">
    <property type="entry name" value="PROKAR_LIPOPROTEIN"/>
    <property type="match status" value="1"/>
</dbReference>
<dbReference type="EMBL" id="QKZT01000026">
    <property type="protein sequence ID" value="PZX47089.1"/>
    <property type="molecule type" value="Genomic_DNA"/>
</dbReference>
<evidence type="ECO:0000313" key="1">
    <source>
        <dbReference type="EMBL" id="PZX47089.1"/>
    </source>
</evidence>
<reference evidence="1 2" key="1">
    <citation type="submission" date="2018-06" db="EMBL/GenBank/DDBJ databases">
        <title>Genomic Encyclopedia of Archaeal and Bacterial Type Strains, Phase II (KMG-II): from individual species to whole genera.</title>
        <authorList>
            <person name="Goeker M."/>
        </authorList>
    </citation>
    <scope>NUCLEOTIDE SEQUENCE [LARGE SCALE GENOMIC DNA]</scope>
    <source>
        <strain evidence="1 2">DSM 19830</strain>
    </source>
</reference>
<proteinExistence type="predicted"/>
<comment type="caution">
    <text evidence="1">The sequence shown here is derived from an EMBL/GenBank/DDBJ whole genome shotgun (WGS) entry which is preliminary data.</text>
</comment>
<evidence type="ECO:0000313" key="2">
    <source>
        <dbReference type="Proteomes" id="UP000248882"/>
    </source>
</evidence>
<dbReference type="RefSeq" id="WP_111322814.1">
    <property type="nucleotide sequence ID" value="NZ_QKZT01000026.1"/>
</dbReference>
<sequence>MKNLLFLGIISFLFGCTEEKSSSVPSYQISFSEELSLDFGDVGMSSEVPFSISPLDENSESFLVSNSFYRRLDTVSFSPEKMRMVPGVEVPKEGPGSIPGFATFSYTEQGILFFTPNEFYYFKDGETIKIRMSEVFSDGSKSLKSIYGYDVTNGIFKSASFKGDFISMIVKDSETEKYTLMKYDFETFEEIPFSFDSEQISKHRISFDFAKGSTVSNSFSPYLTVADSVLIVSYPFMNKISKIGLDDLKQVDFLYESMLFKTQKDLPEQKNDFKDLSEFMEINSRWSKDVNYGSVYRLNNGLLYRIVFEAQDESPKKFLELFDNSLKKIIEFDLTAIQSKLKPFYITVEGKILIQSSKDPDEDVFKYYLISVDSAGVN</sequence>
<keyword evidence="2" id="KW-1185">Reference proteome</keyword>
<protein>
    <recommendedName>
        <fullName evidence="3">DUF4221 domain-containing protein</fullName>
    </recommendedName>
</protein>
<organism evidence="1 2">
    <name type="scientific">Algoriphagus chordae</name>
    <dbReference type="NCBI Taxonomy" id="237019"/>
    <lineage>
        <taxon>Bacteria</taxon>
        <taxon>Pseudomonadati</taxon>
        <taxon>Bacteroidota</taxon>
        <taxon>Cytophagia</taxon>
        <taxon>Cytophagales</taxon>
        <taxon>Cyclobacteriaceae</taxon>
        <taxon>Algoriphagus</taxon>
    </lineage>
</organism>